<sequence length="301" mass="33063">MEKRLFHQRHPVVFGLFVLTALFLFLFGGITFFIARLIHPQAYETASGKGIGVLRLQGVIMDADKPIKILTAFRHNPHIKAIVVRIDSPGGAVGASQEIYDEIRRTARVKPVIASMQSVAASGAFYAAMGATRIVADPGTITGSIGVIIKFANLKKLFDKIGYKTEVVKSGINKDIGSMSRNMTPEERQLLQKMINNVLKQFVGAVARSRHLTVAKVKKIADGRVFTGEQALKLGLLDKLGNFTTAVKIAARLGGISTENPPLIYPEGNKFDLLHYLSDVKSQVLGSMLWNRMPTLMYQIN</sequence>
<comment type="similarity">
    <text evidence="1">Belongs to the peptidase S49 family.</text>
</comment>
<organism evidence="7">
    <name type="scientific">hydrothermal vent metagenome</name>
    <dbReference type="NCBI Taxonomy" id="652676"/>
    <lineage>
        <taxon>unclassified sequences</taxon>
        <taxon>metagenomes</taxon>
        <taxon>ecological metagenomes</taxon>
    </lineage>
</organism>
<dbReference type="NCBIfam" id="TIGR00706">
    <property type="entry name" value="SppA_dom"/>
    <property type="match status" value="1"/>
</dbReference>
<dbReference type="GO" id="GO:0006508">
    <property type="term" value="P:proteolysis"/>
    <property type="evidence" value="ECO:0007669"/>
    <property type="project" value="UniProtKB-KW"/>
</dbReference>
<dbReference type="AlphaFoldDB" id="A0A3B0VST9"/>
<feature type="domain" description="Peptidase S49" evidence="6">
    <location>
        <begin position="107"/>
        <end position="253"/>
    </location>
</feature>
<evidence type="ECO:0000313" key="7">
    <source>
        <dbReference type="EMBL" id="VAW41537.1"/>
    </source>
</evidence>
<keyword evidence="3" id="KW-0378">Hydrolase</keyword>
<feature type="transmembrane region" description="Helical" evidence="5">
    <location>
        <begin position="12"/>
        <end position="35"/>
    </location>
</feature>
<dbReference type="InterPro" id="IPR047272">
    <property type="entry name" value="S49_SppA_C"/>
</dbReference>
<dbReference type="Pfam" id="PF01343">
    <property type="entry name" value="Peptidase_S49"/>
    <property type="match status" value="1"/>
</dbReference>
<evidence type="ECO:0000259" key="6">
    <source>
        <dbReference type="Pfam" id="PF01343"/>
    </source>
</evidence>
<evidence type="ECO:0000256" key="1">
    <source>
        <dbReference type="ARBA" id="ARBA00008683"/>
    </source>
</evidence>
<dbReference type="SUPFAM" id="SSF52096">
    <property type="entry name" value="ClpP/crotonase"/>
    <property type="match status" value="1"/>
</dbReference>
<evidence type="ECO:0000256" key="3">
    <source>
        <dbReference type="ARBA" id="ARBA00022801"/>
    </source>
</evidence>
<dbReference type="PANTHER" id="PTHR42987">
    <property type="entry name" value="PEPTIDASE S49"/>
    <property type="match status" value="1"/>
</dbReference>
<evidence type="ECO:0000256" key="4">
    <source>
        <dbReference type="ARBA" id="ARBA00022825"/>
    </source>
</evidence>
<protein>
    <submittedName>
        <fullName evidence="7">Peptidase S49, SppA</fullName>
    </submittedName>
</protein>
<dbReference type="PANTHER" id="PTHR42987:SF7">
    <property type="entry name" value="SIGNAL PEPTIDE PEPTIDASE SPPA-RELATED"/>
    <property type="match status" value="1"/>
</dbReference>
<reference evidence="7" key="1">
    <citation type="submission" date="2018-06" db="EMBL/GenBank/DDBJ databases">
        <authorList>
            <person name="Zhirakovskaya E."/>
        </authorList>
    </citation>
    <scope>NUCLEOTIDE SEQUENCE</scope>
</reference>
<accession>A0A3B0VST9</accession>
<keyword evidence="5" id="KW-0812">Transmembrane</keyword>
<keyword evidence="4" id="KW-0720">Serine protease</keyword>
<dbReference type="GO" id="GO:0008236">
    <property type="term" value="F:serine-type peptidase activity"/>
    <property type="evidence" value="ECO:0007669"/>
    <property type="project" value="UniProtKB-KW"/>
</dbReference>
<proteinExistence type="inferred from homology"/>
<dbReference type="EMBL" id="UOEX01000389">
    <property type="protein sequence ID" value="VAW41537.1"/>
    <property type="molecule type" value="Genomic_DNA"/>
</dbReference>
<dbReference type="InterPro" id="IPR002142">
    <property type="entry name" value="Peptidase_S49"/>
</dbReference>
<dbReference type="Gene3D" id="6.20.330.10">
    <property type="match status" value="1"/>
</dbReference>
<dbReference type="Gene3D" id="3.90.226.10">
    <property type="entry name" value="2-enoyl-CoA Hydratase, Chain A, domain 1"/>
    <property type="match status" value="1"/>
</dbReference>
<keyword evidence="2" id="KW-0645">Protease</keyword>
<evidence type="ECO:0000256" key="5">
    <source>
        <dbReference type="SAM" id="Phobius"/>
    </source>
</evidence>
<dbReference type="InterPro" id="IPR029045">
    <property type="entry name" value="ClpP/crotonase-like_dom_sf"/>
</dbReference>
<gene>
    <name evidence="7" type="ORF">MNBD_DELTA03-1776</name>
</gene>
<dbReference type="InterPro" id="IPR004635">
    <property type="entry name" value="Pept_S49_SppA"/>
</dbReference>
<dbReference type="CDD" id="cd07023">
    <property type="entry name" value="S49_Sppa_N_C"/>
    <property type="match status" value="1"/>
</dbReference>
<evidence type="ECO:0000256" key="2">
    <source>
        <dbReference type="ARBA" id="ARBA00022670"/>
    </source>
</evidence>
<keyword evidence="5" id="KW-0472">Membrane</keyword>
<name>A0A3B0VST9_9ZZZZ</name>
<keyword evidence="5" id="KW-1133">Transmembrane helix</keyword>